<proteinExistence type="predicted"/>
<evidence type="ECO:0000259" key="2">
    <source>
        <dbReference type="Pfam" id="PF07393"/>
    </source>
</evidence>
<evidence type="ECO:0000313" key="4">
    <source>
        <dbReference type="Proteomes" id="UP000245383"/>
    </source>
</evidence>
<feature type="compositionally biased region" description="Polar residues" evidence="1">
    <location>
        <begin position="952"/>
        <end position="973"/>
    </location>
</feature>
<gene>
    <name evidence="3" type="ORF">BB561_000389</name>
</gene>
<evidence type="ECO:0000256" key="1">
    <source>
        <dbReference type="SAM" id="MobiDB-lite"/>
    </source>
</evidence>
<dbReference type="GO" id="GO:0006887">
    <property type="term" value="P:exocytosis"/>
    <property type="evidence" value="ECO:0007669"/>
    <property type="project" value="TreeGrafter"/>
</dbReference>
<dbReference type="InterPro" id="IPR048627">
    <property type="entry name" value="Sec10_HB"/>
</dbReference>
<dbReference type="PANTHER" id="PTHR12100:SF1">
    <property type="entry name" value="RECYCLIN-1"/>
    <property type="match status" value="1"/>
</dbReference>
<dbReference type="STRING" id="133385.A0A2T9YZE8"/>
<evidence type="ECO:0000313" key="3">
    <source>
        <dbReference type="EMBL" id="PVU97689.1"/>
    </source>
</evidence>
<sequence length="1253" mass="144762">MINFGAKNRHQALNEEKSNENFHEPKKPNRHSFEQVIDQPTEDLKISNLLPSFTNIPKDDVELYSNSDFNNFTNIKDALTSKEGYSNLSNTQASKMPQFTQIKSFFDKLSINPLSRSQNTSKASDSTGRKYNKFMSMLHSSSELELNWIFGSDVDQNWWFEFPEALDTQNIISADIDSESESEDQTPNNIIYRDNFSAPSSENSANTLINKQFSEKSVPQKKSLSLPIHQPIKQSQKPGRGLPPRIIAIITQYLTLHESIQFLSLKRSWFLSFLSNQGLYKNIFWRLMLARVGFSSIIKKVKGEKKTVLLNAPRCMWGLFTKKFGINDANDLKEIVSADPLLLFCHIFKEFHKDYLLFTKYSNQISILYKFIEVKTDKKKLVDFGQRLEQLLWFGRGSFYHDYKTINWNLYKTADFFEKKCLYILEKSIEVKDLQTAHVYAHVLSVYKCGTLYVNMYLESNPLVLAGSNLELMGFENSQVFDFLKPDVDLNKQHAFIRWKSHNINDHLELKTLFIVITDMLNKEFCLQEKIVGALENESLVRTSISALLNQLLKADGVIGISFRTLFDSQRLKSHNNVSFLSTVSEAFKIFLKYIKIWDQFFYFPHSNIENKKNRKHNRNFYSLIPKSIPLSSMFTVLSKKQMLDYFDIEKQNINDGMQVALDWFKSGMSRLTHNTVLTQKQQIFFSNEIIEIFGFEELEFNSPILEKINSPQNGHSGFVDNINTPQSTKFIKFFNFADHSESIEIYKIKVTRIFFQIFGFTALNKVKDLEYNPSSKFLEDTIQDFRKSEAHSRSFEVQTDSDLQKKTSFFENSHNILVDDKNSVYGKVRNSREDNSKSGFYNSNSISTLLCISLIYFTNTSIERILLFCNTPKDSLIYKNARKQIEYNFCELLKNLGQNHIQPAFGEILKDLQQLQSQIGTISGLVTAVKIAASQRRVSKYENTQEKSNRKPSATDETLNNQNTSKIPGFSNKSRNTLQKINFSSISLDFALSSNESILEQQMREIVSVLELKFFELVHYSDLILQIVNEYYQIKMGSFIDPNDFLNPVHVQKQALNNLIDDCVASGVDSIIEIIIRQLEHVLSIEQTEEDYCPKQTVSLQLKPTIACVHCVQLLSEASEIIKSLSKAQKIVCDVYMSEIGNRLFSLLLKHLFTFTISEPGGFQLISDLNLYYDWAVSNLDDLDTLQCFTTLKDLANCFIIAPKDLRGFLRELYSRRAFDNVLRGEEVYDIVARRADYKKIRSQVEGNCDFM</sequence>
<dbReference type="Pfam" id="PF07393">
    <property type="entry name" value="Sec10_HB"/>
    <property type="match status" value="1"/>
</dbReference>
<accession>A0A2T9YZE8</accession>
<comment type="caution">
    <text evidence="3">The sequence shown here is derived from an EMBL/GenBank/DDBJ whole genome shotgun (WGS) entry which is preliminary data.</text>
</comment>
<dbReference type="OrthoDB" id="5554140at2759"/>
<dbReference type="Proteomes" id="UP000245383">
    <property type="component" value="Unassembled WGS sequence"/>
</dbReference>
<name>A0A2T9YZE8_9FUNG</name>
<dbReference type="InterPro" id="IPR009976">
    <property type="entry name" value="Sec10-like"/>
</dbReference>
<dbReference type="PANTHER" id="PTHR12100">
    <property type="entry name" value="SEC10"/>
    <property type="match status" value="1"/>
</dbReference>
<protein>
    <recommendedName>
        <fullName evidence="2">Exocyst complex component Sec10-like alpha-helical bundle domain-containing protein</fullName>
    </recommendedName>
</protein>
<feature type="domain" description="Exocyst complex component Sec10-like alpha-helical bundle" evidence="2">
    <location>
        <begin position="404"/>
        <end position="1245"/>
    </location>
</feature>
<dbReference type="EMBL" id="MBFR01000008">
    <property type="protein sequence ID" value="PVU97689.1"/>
    <property type="molecule type" value="Genomic_DNA"/>
</dbReference>
<keyword evidence="4" id="KW-1185">Reference proteome</keyword>
<dbReference type="GO" id="GO:0000145">
    <property type="term" value="C:exocyst"/>
    <property type="evidence" value="ECO:0007669"/>
    <property type="project" value="TreeGrafter"/>
</dbReference>
<feature type="region of interest" description="Disordered" evidence="1">
    <location>
        <begin position="1"/>
        <end position="31"/>
    </location>
</feature>
<feature type="region of interest" description="Disordered" evidence="1">
    <location>
        <begin position="941"/>
        <end position="973"/>
    </location>
</feature>
<organism evidence="3 4">
    <name type="scientific">Smittium simulii</name>
    <dbReference type="NCBI Taxonomy" id="133385"/>
    <lineage>
        <taxon>Eukaryota</taxon>
        <taxon>Fungi</taxon>
        <taxon>Fungi incertae sedis</taxon>
        <taxon>Zoopagomycota</taxon>
        <taxon>Kickxellomycotina</taxon>
        <taxon>Harpellomycetes</taxon>
        <taxon>Harpellales</taxon>
        <taxon>Legeriomycetaceae</taxon>
        <taxon>Smittium</taxon>
    </lineage>
</organism>
<feature type="compositionally biased region" description="Basic and acidic residues" evidence="1">
    <location>
        <begin position="12"/>
        <end position="31"/>
    </location>
</feature>
<dbReference type="AlphaFoldDB" id="A0A2T9YZE8"/>
<dbReference type="GO" id="GO:0006893">
    <property type="term" value="P:Golgi to plasma membrane transport"/>
    <property type="evidence" value="ECO:0007669"/>
    <property type="project" value="TreeGrafter"/>
</dbReference>
<reference evidence="3 4" key="1">
    <citation type="journal article" date="2018" name="MBio">
        <title>Comparative Genomics Reveals the Core Gene Toolbox for the Fungus-Insect Symbiosis.</title>
        <authorList>
            <person name="Wang Y."/>
            <person name="Stata M."/>
            <person name="Wang W."/>
            <person name="Stajich J.E."/>
            <person name="White M.M."/>
            <person name="Moncalvo J.M."/>
        </authorList>
    </citation>
    <scope>NUCLEOTIDE SEQUENCE [LARGE SCALE GENOMIC DNA]</scope>
    <source>
        <strain evidence="3 4">SWE-8-4</strain>
    </source>
</reference>
<feature type="compositionally biased region" description="Basic and acidic residues" evidence="1">
    <location>
        <begin position="941"/>
        <end position="950"/>
    </location>
</feature>